<dbReference type="GO" id="GO:0005886">
    <property type="term" value="C:plasma membrane"/>
    <property type="evidence" value="ECO:0007669"/>
    <property type="project" value="TreeGrafter"/>
</dbReference>
<reference evidence="3 4" key="1">
    <citation type="submission" date="2017-02" db="EMBL/GenBank/DDBJ databases">
        <authorList>
            <person name="Peterson S.W."/>
        </authorList>
    </citation>
    <scope>NUCLEOTIDE SEQUENCE [LARGE SCALE GENOMIC DNA]</scope>
    <source>
        <strain evidence="3 4">USBA 369</strain>
    </source>
</reference>
<evidence type="ECO:0000313" key="3">
    <source>
        <dbReference type="EMBL" id="SKA33486.1"/>
    </source>
</evidence>
<evidence type="ECO:0000313" key="4">
    <source>
        <dbReference type="Proteomes" id="UP000190135"/>
    </source>
</evidence>
<dbReference type="PANTHER" id="PTHR30336:SF4">
    <property type="entry name" value="ENVELOPE BIOGENESIS FACTOR ELYC"/>
    <property type="match status" value="1"/>
</dbReference>
<sequence length="265" mass="29088">MFFIVSKIAWFLLQPLAAIIVLAVIGLLLRWLGLTATGTALMTLSFAALIVITLSPVGLLMLGTLEDRFPQPKLPAEVTGIVVLGGALDTRVGRTRGEVEFNEAADRMTTGVELARRYPKAKLLFTGGVAAVLEDDIPESEPAEEFFTAMGLPRDRLILESRSRNTIENAIFSRKLADPKPGETWVLVTSAFHMPRSVGCFRKAGFEVVPYPVDFRTPSGSVRWRPSSMVTRNVEKVDLALREYIGLVAYWATGRIDSVLPGPRS</sequence>
<protein>
    <submittedName>
        <fullName evidence="3">Uncharacterized SAM-binding protein YcdF, DUF218 family</fullName>
    </submittedName>
</protein>
<dbReference type="Proteomes" id="UP000190135">
    <property type="component" value="Unassembled WGS sequence"/>
</dbReference>
<accession>A0A1T4SZ15</accession>
<dbReference type="OrthoDB" id="9809813at2"/>
<name>A0A1T4SZ15_9HYPH</name>
<dbReference type="Pfam" id="PF02698">
    <property type="entry name" value="DUF218"/>
    <property type="match status" value="1"/>
</dbReference>
<dbReference type="GO" id="GO:0043164">
    <property type="term" value="P:Gram-negative-bacterium-type cell wall biogenesis"/>
    <property type="evidence" value="ECO:0007669"/>
    <property type="project" value="TreeGrafter"/>
</dbReference>
<dbReference type="GO" id="GO:0000270">
    <property type="term" value="P:peptidoglycan metabolic process"/>
    <property type="evidence" value="ECO:0007669"/>
    <property type="project" value="TreeGrafter"/>
</dbReference>
<keyword evidence="1" id="KW-0472">Membrane</keyword>
<dbReference type="Gene3D" id="3.40.50.620">
    <property type="entry name" value="HUPs"/>
    <property type="match status" value="1"/>
</dbReference>
<evidence type="ECO:0000259" key="2">
    <source>
        <dbReference type="Pfam" id="PF02698"/>
    </source>
</evidence>
<feature type="transmembrane region" description="Helical" evidence="1">
    <location>
        <begin position="12"/>
        <end position="32"/>
    </location>
</feature>
<gene>
    <name evidence="3" type="ORF">SAMN05428963_11628</name>
</gene>
<dbReference type="CDD" id="cd06259">
    <property type="entry name" value="YdcF-like"/>
    <property type="match status" value="1"/>
</dbReference>
<feature type="transmembrane region" description="Helical" evidence="1">
    <location>
        <begin position="44"/>
        <end position="65"/>
    </location>
</feature>
<dbReference type="AlphaFoldDB" id="A0A1T4SZ15"/>
<dbReference type="STRING" id="1365950.SAMN05428963_11628"/>
<evidence type="ECO:0000256" key="1">
    <source>
        <dbReference type="SAM" id="Phobius"/>
    </source>
</evidence>
<proteinExistence type="predicted"/>
<keyword evidence="4" id="KW-1185">Reference proteome</keyword>
<dbReference type="InterPro" id="IPR003848">
    <property type="entry name" value="DUF218"/>
</dbReference>
<feature type="domain" description="DUF218" evidence="2">
    <location>
        <begin position="80"/>
        <end position="246"/>
    </location>
</feature>
<dbReference type="PANTHER" id="PTHR30336">
    <property type="entry name" value="INNER MEMBRANE PROTEIN, PROBABLE PERMEASE"/>
    <property type="match status" value="1"/>
</dbReference>
<keyword evidence="1" id="KW-0812">Transmembrane</keyword>
<dbReference type="RefSeq" id="WP_078709898.1">
    <property type="nucleotide sequence ID" value="NZ_FUXL01000016.1"/>
</dbReference>
<dbReference type="EMBL" id="FUXL01000016">
    <property type="protein sequence ID" value="SKA33486.1"/>
    <property type="molecule type" value="Genomic_DNA"/>
</dbReference>
<dbReference type="InterPro" id="IPR014729">
    <property type="entry name" value="Rossmann-like_a/b/a_fold"/>
</dbReference>
<organism evidence="3 4">
    <name type="scientific">Consotaella salsifontis</name>
    <dbReference type="NCBI Taxonomy" id="1365950"/>
    <lineage>
        <taxon>Bacteria</taxon>
        <taxon>Pseudomonadati</taxon>
        <taxon>Pseudomonadota</taxon>
        <taxon>Alphaproteobacteria</taxon>
        <taxon>Hyphomicrobiales</taxon>
        <taxon>Aurantimonadaceae</taxon>
        <taxon>Consotaella</taxon>
    </lineage>
</organism>
<keyword evidence="1" id="KW-1133">Transmembrane helix</keyword>
<dbReference type="InterPro" id="IPR051599">
    <property type="entry name" value="Cell_Envelope_Assoc"/>
</dbReference>